<dbReference type="PANTHER" id="PTHR24394">
    <property type="entry name" value="ZINC FINGER PROTEIN"/>
    <property type="match status" value="1"/>
</dbReference>
<evidence type="ECO:0000256" key="1">
    <source>
        <dbReference type="ARBA" id="ARBA00004123"/>
    </source>
</evidence>
<evidence type="ECO:0000313" key="10">
    <source>
        <dbReference type="EMBL" id="GKT36112.1"/>
    </source>
</evidence>
<dbReference type="SMART" id="SM00355">
    <property type="entry name" value="ZnF_C2H2"/>
    <property type="match status" value="6"/>
</dbReference>
<dbReference type="PROSITE" id="PS00028">
    <property type="entry name" value="ZINC_FINGER_C2H2_1"/>
    <property type="match status" value="6"/>
</dbReference>
<keyword evidence="2" id="KW-0479">Metal-binding</keyword>
<evidence type="ECO:0000256" key="8">
    <source>
        <dbReference type="SAM" id="MobiDB-lite"/>
    </source>
</evidence>
<evidence type="ECO:0000256" key="4">
    <source>
        <dbReference type="ARBA" id="ARBA00022771"/>
    </source>
</evidence>
<evidence type="ECO:0000256" key="6">
    <source>
        <dbReference type="ARBA" id="ARBA00023242"/>
    </source>
</evidence>
<keyword evidence="3" id="KW-0677">Repeat</keyword>
<evidence type="ECO:0000256" key="7">
    <source>
        <dbReference type="PROSITE-ProRule" id="PRU00042"/>
    </source>
</evidence>
<feature type="domain" description="C2H2-type" evidence="9">
    <location>
        <begin position="6"/>
        <end position="35"/>
    </location>
</feature>
<sequence length="410" mass="46996">MDERPYKCPYDGCDKAYTRSNHLTRHIRSHTGEKPYKCEKCGMSFACNSHLTRHKRLHDEPKPFKCILCGESFRKHCQLRKHAWSVHPDQMKKAQTNFTESWIKSDNSRVLSPAISIASKGSEALLVKAVEKLHNDSGSDPSVEKSSFLTKDIASKDTKDDSKSDPCCHPQHSISHIPMSVFSQQTTHYHDTDTDTSHTHIYPKHEHSVPADTHQSGVSSVVSSQEATLADLFLLCPICGRGFQYSTTLRAHLLAHSKKEEKARLAREKTKELNKRDRIRRDKERKKAKSKGMSTPGHKGDNESEEKMVKRYPSHFKKFICPQCGKAFPRAFNLREHIAFKHEGKRVYMCTLCKASFGYKGVLKRHIINVHKTSGDDLSRMLKEGEEMGRKQLEPQKDEIEKRKDEEITE</sequence>
<feature type="domain" description="C2H2-type" evidence="9">
    <location>
        <begin position="64"/>
        <end position="92"/>
    </location>
</feature>
<comment type="subcellular location">
    <subcellularLocation>
        <location evidence="1">Nucleus</location>
    </subcellularLocation>
</comment>
<feature type="compositionally biased region" description="Basic and acidic residues" evidence="8">
    <location>
        <begin position="264"/>
        <end position="282"/>
    </location>
</feature>
<dbReference type="InterPro" id="IPR013087">
    <property type="entry name" value="Znf_C2H2_type"/>
</dbReference>
<dbReference type="Gene3D" id="3.30.160.60">
    <property type="entry name" value="Classic Zinc Finger"/>
    <property type="match status" value="4"/>
</dbReference>
<evidence type="ECO:0000256" key="3">
    <source>
        <dbReference type="ARBA" id="ARBA00022737"/>
    </source>
</evidence>
<dbReference type="EMBL" id="BQXS01011146">
    <property type="protein sequence ID" value="GKT36112.1"/>
    <property type="molecule type" value="Genomic_DNA"/>
</dbReference>
<feature type="domain" description="C2H2-type" evidence="9">
    <location>
        <begin position="36"/>
        <end position="63"/>
    </location>
</feature>
<evidence type="ECO:0000259" key="9">
    <source>
        <dbReference type="PROSITE" id="PS50157"/>
    </source>
</evidence>
<feature type="region of interest" description="Disordered" evidence="8">
    <location>
        <begin position="155"/>
        <end position="174"/>
    </location>
</feature>
<reference evidence="10" key="1">
    <citation type="submission" date="2022-03" db="EMBL/GenBank/DDBJ databases">
        <title>Draft genome sequence of Aduncisulcus paluster, a free-living microaerophilic Fornicata.</title>
        <authorList>
            <person name="Yuyama I."/>
            <person name="Kume K."/>
            <person name="Tamura T."/>
            <person name="Inagaki Y."/>
            <person name="Hashimoto T."/>
        </authorList>
    </citation>
    <scope>NUCLEOTIDE SEQUENCE</scope>
    <source>
        <strain evidence="10">NY0171</strain>
    </source>
</reference>
<feature type="domain" description="C2H2-type" evidence="9">
    <location>
        <begin position="348"/>
        <end position="376"/>
    </location>
</feature>
<feature type="region of interest" description="Disordered" evidence="8">
    <location>
        <begin position="382"/>
        <end position="410"/>
    </location>
</feature>
<proteinExistence type="predicted"/>
<protein>
    <submittedName>
        <fullName evidence="10">Zinc finger protein 271-like isoform X5</fullName>
    </submittedName>
</protein>
<accession>A0ABQ5KUJ0</accession>
<dbReference type="SUPFAM" id="SSF57667">
    <property type="entry name" value="beta-beta-alpha zinc fingers"/>
    <property type="match status" value="3"/>
</dbReference>
<evidence type="ECO:0000256" key="5">
    <source>
        <dbReference type="ARBA" id="ARBA00022833"/>
    </source>
</evidence>
<keyword evidence="6" id="KW-0539">Nucleus</keyword>
<keyword evidence="11" id="KW-1185">Reference proteome</keyword>
<name>A0ABQ5KUJ0_9EUKA</name>
<evidence type="ECO:0000256" key="2">
    <source>
        <dbReference type="ARBA" id="ARBA00022723"/>
    </source>
</evidence>
<evidence type="ECO:0000313" key="11">
    <source>
        <dbReference type="Proteomes" id="UP001057375"/>
    </source>
</evidence>
<comment type="caution">
    <text evidence="10">The sequence shown here is derived from an EMBL/GenBank/DDBJ whole genome shotgun (WGS) entry which is preliminary data.</text>
</comment>
<keyword evidence="4 7" id="KW-0863">Zinc-finger</keyword>
<dbReference type="Proteomes" id="UP001057375">
    <property type="component" value="Unassembled WGS sequence"/>
</dbReference>
<dbReference type="Pfam" id="PF00096">
    <property type="entry name" value="zf-C2H2"/>
    <property type="match status" value="4"/>
</dbReference>
<feature type="compositionally biased region" description="Basic and acidic residues" evidence="8">
    <location>
        <begin position="155"/>
        <end position="166"/>
    </location>
</feature>
<feature type="domain" description="C2H2-type" evidence="9">
    <location>
        <begin position="234"/>
        <end position="261"/>
    </location>
</feature>
<gene>
    <name evidence="10" type="ORF">ADUPG1_009138</name>
</gene>
<dbReference type="PANTHER" id="PTHR24394:SF29">
    <property type="entry name" value="MYONEURIN"/>
    <property type="match status" value="1"/>
</dbReference>
<organism evidence="10 11">
    <name type="scientific">Aduncisulcus paluster</name>
    <dbReference type="NCBI Taxonomy" id="2918883"/>
    <lineage>
        <taxon>Eukaryota</taxon>
        <taxon>Metamonada</taxon>
        <taxon>Carpediemonas-like organisms</taxon>
        <taxon>Aduncisulcus</taxon>
    </lineage>
</organism>
<feature type="region of interest" description="Disordered" evidence="8">
    <location>
        <begin position="264"/>
        <end position="306"/>
    </location>
</feature>
<feature type="domain" description="C2H2-type" evidence="9">
    <location>
        <begin position="319"/>
        <end position="347"/>
    </location>
</feature>
<dbReference type="PROSITE" id="PS50157">
    <property type="entry name" value="ZINC_FINGER_C2H2_2"/>
    <property type="match status" value="6"/>
</dbReference>
<dbReference type="InterPro" id="IPR036236">
    <property type="entry name" value="Znf_C2H2_sf"/>
</dbReference>
<keyword evidence="5" id="KW-0862">Zinc</keyword>